<dbReference type="SUPFAM" id="SSF53187">
    <property type="entry name" value="Zn-dependent exopeptidases"/>
    <property type="match status" value="1"/>
</dbReference>
<feature type="domain" description="Endoplasmic reticulum metallopeptidase 1-like C-terminal" evidence="23">
    <location>
        <begin position="926"/>
        <end position="997"/>
    </location>
</feature>
<evidence type="ECO:0000259" key="22">
    <source>
        <dbReference type="Pfam" id="PF08646"/>
    </source>
</evidence>
<dbReference type="InterPro" id="IPR053974">
    <property type="entry name" value="ERMP1_1-A_TM"/>
</dbReference>
<feature type="domain" description="Replication factor-A protein 1 N-terminal" evidence="20">
    <location>
        <begin position="14"/>
        <end position="91"/>
    </location>
</feature>
<evidence type="ECO:0000256" key="13">
    <source>
        <dbReference type="ARBA" id="ARBA00023049"/>
    </source>
</evidence>
<accession>A0A4S2KQ99</accession>
<feature type="transmembrane region" description="Helical" evidence="19">
    <location>
        <begin position="690"/>
        <end position="710"/>
    </location>
</feature>
<dbReference type="GO" id="GO:0005634">
    <property type="term" value="C:nucleus"/>
    <property type="evidence" value="ECO:0007669"/>
    <property type="project" value="InterPro"/>
</dbReference>
<dbReference type="EMBL" id="QBLH01002024">
    <property type="protein sequence ID" value="TGZ50078.1"/>
    <property type="molecule type" value="Genomic_DNA"/>
</dbReference>
<dbReference type="InterPro" id="IPR045175">
    <property type="entry name" value="M28_fam"/>
</dbReference>
<gene>
    <name evidence="25" type="ORF">DBV15_00806</name>
</gene>
<reference evidence="25 26" key="1">
    <citation type="journal article" date="2019" name="Philos. Trans. R. Soc. Lond., B, Biol. Sci.">
        <title>Ant behaviour and brain gene expression of defending hosts depend on the ecological success of the intruding social parasite.</title>
        <authorList>
            <person name="Kaur R."/>
            <person name="Stoldt M."/>
            <person name="Jongepier E."/>
            <person name="Feldmeyer B."/>
            <person name="Menzel F."/>
            <person name="Bornberg-Bauer E."/>
            <person name="Foitzik S."/>
        </authorList>
    </citation>
    <scope>NUCLEOTIDE SEQUENCE [LARGE SCALE GENOMIC DNA]</scope>
    <source>
        <tissue evidence="25">Whole body</tissue>
    </source>
</reference>
<name>A0A4S2KQ99_9HYME</name>
<comment type="subcellular location">
    <subcellularLocation>
        <location evidence="2">Endoplasmic reticulum membrane</location>
        <topology evidence="2">Multi-pass membrane protein</topology>
    </subcellularLocation>
</comment>
<feature type="domain" description="Peptidase M28" evidence="21">
    <location>
        <begin position="462"/>
        <end position="655"/>
    </location>
</feature>
<organism evidence="25 26">
    <name type="scientific">Temnothorax longispinosus</name>
    <dbReference type="NCBI Taxonomy" id="300112"/>
    <lineage>
        <taxon>Eukaryota</taxon>
        <taxon>Metazoa</taxon>
        <taxon>Ecdysozoa</taxon>
        <taxon>Arthropoda</taxon>
        <taxon>Hexapoda</taxon>
        <taxon>Insecta</taxon>
        <taxon>Pterygota</taxon>
        <taxon>Neoptera</taxon>
        <taxon>Endopterygota</taxon>
        <taxon>Hymenoptera</taxon>
        <taxon>Apocrita</taxon>
        <taxon>Aculeata</taxon>
        <taxon>Formicoidea</taxon>
        <taxon>Formicidae</taxon>
        <taxon>Myrmicinae</taxon>
        <taxon>Temnothorax</taxon>
    </lineage>
</organism>
<dbReference type="Pfam" id="PF22249">
    <property type="entry name" value="ERMP1-TM"/>
    <property type="match status" value="1"/>
</dbReference>
<dbReference type="GO" id="GO:0006508">
    <property type="term" value="P:proteolysis"/>
    <property type="evidence" value="ECO:0007669"/>
    <property type="project" value="UniProtKB-KW"/>
</dbReference>
<evidence type="ECO:0000256" key="1">
    <source>
        <dbReference type="ARBA" id="ARBA00001947"/>
    </source>
</evidence>
<evidence type="ECO:0000256" key="18">
    <source>
        <dbReference type="SAM" id="MobiDB-lite"/>
    </source>
</evidence>
<dbReference type="InterPro" id="IPR007484">
    <property type="entry name" value="Peptidase_M28"/>
</dbReference>
<keyword evidence="8" id="KW-0863">Zinc-finger</keyword>
<dbReference type="GO" id="GO:0006260">
    <property type="term" value="P:DNA replication"/>
    <property type="evidence" value="ECO:0007669"/>
    <property type="project" value="InterPro"/>
</dbReference>
<dbReference type="CDD" id="cd04476">
    <property type="entry name" value="RPA1_DBD_C"/>
    <property type="match status" value="1"/>
</dbReference>
<feature type="transmembrane region" description="Helical" evidence="19">
    <location>
        <begin position="836"/>
        <end position="854"/>
    </location>
</feature>
<keyword evidence="7" id="KW-0479">Metal-binding</keyword>
<dbReference type="PANTHER" id="PTHR12147">
    <property type="entry name" value="METALLOPEPTIDASE M28 FAMILY MEMBER"/>
    <property type="match status" value="1"/>
</dbReference>
<evidence type="ECO:0000256" key="6">
    <source>
        <dbReference type="ARBA" id="ARBA00022692"/>
    </source>
</evidence>
<evidence type="ECO:0000256" key="8">
    <source>
        <dbReference type="ARBA" id="ARBA00022771"/>
    </source>
</evidence>
<dbReference type="STRING" id="300112.A0A4S2KQ99"/>
<keyword evidence="15 19" id="KW-0472">Membrane</keyword>
<dbReference type="InterPro" id="IPR013955">
    <property type="entry name" value="Rep_factor-A_C"/>
</dbReference>
<dbReference type="CDD" id="cd03875">
    <property type="entry name" value="M28_Fxna_like"/>
    <property type="match status" value="1"/>
</dbReference>
<dbReference type="GO" id="GO:0008235">
    <property type="term" value="F:metalloexopeptidase activity"/>
    <property type="evidence" value="ECO:0007669"/>
    <property type="project" value="InterPro"/>
</dbReference>
<keyword evidence="13" id="KW-0482">Metalloprotease</keyword>
<dbReference type="AlphaFoldDB" id="A0A4S2KQ99"/>
<evidence type="ECO:0000256" key="17">
    <source>
        <dbReference type="ARBA" id="ARBA00078796"/>
    </source>
</evidence>
<feature type="transmembrane region" description="Helical" evidence="19">
    <location>
        <begin position="866"/>
        <end position="889"/>
    </location>
</feature>
<evidence type="ECO:0000256" key="14">
    <source>
        <dbReference type="ARBA" id="ARBA00023125"/>
    </source>
</evidence>
<dbReference type="GO" id="GO:0008270">
    <property type="term" value="F:zinc ion binding"/>
    <property type="evidence" value="ECO:0007669"/>
    <property type="project" value="UniProtKB-KW"/>
</dbReference>
<dbReference type="InterPro" id="IPR007199">
    <property type="entry name" value="Rep_factor-A_N"/>
</dbReference>
<dbReference type="SUPFAM" id="SSF50249">
    <property type="entry name" value="Nucleic acid-binding proteins"/>
    <property type="match status" value="3"/>
</dbReference>
<evidence type="ECO:0000259" key="20">
    <source>
        <dbReference type="Pfam" id="PF04057"/>
    </source>
</evidence>
<evidence type="ECO:0000256" key="19">
    <source>
        <dbReference type="SAM" id="Phobius"/>
    </source>
</evidence>
<dbReference type="Pfam" id="PF04389">
    <property type="entry name" value="Peptidase_M28"/>
    <property type="match status" value="1"/>
</dbReference>
<keyword evidence="6 19" id="KW-0812">Transmembrane</keyword>
<feature type="domain" description="Endoplasmic reticulum metallopeptidase 1/1-A TM" evidence="24">
    <location>
        <begin position="767"/>
        <end position="907"/>
    </location>
</feature>
<comment type="similarity">
    <text evidence="4">Belongs to the peptidase M28 family.</text>
</comment>
<feature type="transmembrane region" description="Helical" evidence="19">
    <location>
        <begin position="775"/>
        <end position="792"/>
    </location>
</feature>
<keyword evidence="5" id="KW-0645">Protease</keyword>
<dbReference type="Proteomes" id="UP000310200">
    <property type="component" value="Unassembled WGS sequence"/>
</dbReference>
<evidence type="ECO:0000256" key="10">
    <source>
        <dbReference type="ARBA" id="ARBA00022824"/>
    </source>
</evidence>
<dbReference type="Gene3D" id="3.40.630.10">
    <property type="entry name" value="Zn peptidases"/>
    <property type="match status" value="1"/>
</dbReference>
<feature type="transmembrane region" description="Helical" evidence="19">
    <location>
        <begin position="895"/>
        <end position="917"/>
    </location>
</feature>
<evidence type="ECO:0000256" key="5">
    <source>
        <dbReference type="ARBA" id="ARBA00022670"/>
    </source>
</evidence>
<dbReference type="InterPro" id="IPR012340">
    <property type="entry name" value="NA-bd_OB-fold"/>
</dbReference>
<feature type="transmembrane region" description="Helical" evidence="19">
    <location>
        <begin position="730"/>
        <end position="755"/>
    </location>
</feature>
<evidence type="ECO:0000256" key="2">
    <source>
        <dbReference type="ARBA" id="ARBA00004477"/>
    </source>
</evidence>
<dbReference type="Pfam" id="PF04057">
    <property type="entry name" value="Rep-A_N"/>
    <property type="match status" value="1"/>
</dbReference>
<evidence type="ECO:0000259" key="21">
    <source>
        <dbReference type="Pfam" id="PF04389"/>
    </source>
</evidence>
<keyword evidence="11" id="KW-0862">Zinc</keyword>
<sequence>MYNLTEGALEGYKNVNKDGVATDRYRLLVSDGRRFSWFIMLASQLNNLITNEILTENAICRILNYHLSSVNNGGKEKRAIVSMVILDIEVLISGSEVKDKIGNPTNIDIKSDAESTSTSTAASSPFPTNGVAKRSSSNHYASSDISTTPIAALSPYQNRWVIKVRVTNKSPIRTWSNSRGEGKLFSMDLIDESGEIRCTAFRDLCEKFYDMIELIDQSTGVFRCEKCNKDYPNFTYRLLASMSVVDATGSRWITAFSEDAEKIFGMSAQELGELKENDNDAYMQKFDEVNFKRFLFSLRAKSEFFQFQKDGVRLRQHTKRTSSAELPYENRIASRKQDVLPNDTQHLLFVLTYFLFVSFAIIVLERNLPDPVTIDTEGLHPGRFVAERARNHVVNLTSIGPRIAGSYENEVLAVRFLTTTIDNAMRTAHENHKILLNITKHSGAFPLKFLDGMTNVYRNVQNVIVKVGPRRPTMHSLLLNCHFDSFLESPGGSDDGAGCAVMLEILRIITQSPKILKHSIVFLFNGAEENILQASHGFITQHPWAKDVRTFINLEACGAGGRELLFQAGPHNPWILEVYAKSVPYPYASSLAQEIFESGIVPGDTDFRIFRDFGNISGLDFAWSKNGYVYHTKFDNVDQIPLGALQRTGDNILALTQGIVFGDDLSDPDAQETRGSLVFFDFLGAFVIRWPQYIASTVNIASIIIAGYSIHLNMQSARRNIKKWMYMRHVLICIGVIMVSWLASMFACTLIALVLTKLGKEVGSAWILYHMYCDAYSLIWMSILFVCVLFGLRSGFIPLHWVLFPAVGNIVRHSFFSKLRDWKWLCYQLGSLSLSYIQSFYLSLGALYLFIPIMGRSGGSINSEVVIANMLSILFCQLICFTLPIVLVIKNAERIISVIVGIFLIAIAVLILTPLGFPYSGDPLSPAPQRFMIAHSQRQYYNADGSDRYSGTGYWLVDLDMNSPQTLESVVPEVAAATPTVRDCEKELYCGFPYLLPENYLDTRSRSAHKYSNKSRGPDHIGIILSPYKGVHLEKWSVLDKKPLQGPMWNDRETYFIYYACASDCVPYTFSIELNVSAVQKGPCLSIALAGHFLHGEHQRSLRFKKFLAQFPSWTVVAPWTASYKLWEL</sequence>
<evidence type="ECO:0000313" key="25">
    <source>
        <dbReference type="EMBL" id="TGZ50078.1"/>
    </source>
</evidence>
<feature type="compositionally biased region" description="Low complexity" evidence="18">
    <location>
        <begin position="114"/>
        <end position="124"/>
    </location>
</feature>
<comment type="similarity">
    <text evidence="3">Belongs to the replication factor A protein 1 family.</text>
</comment>
<dbReference type="InterPro" id="IPR047192">
    <property type="entry name" value="Euk_RPA1_DBD_C"/>
</dbReference>
<keyword evidence="26" id="KW-1185">Reference proteome</keyword>
<feature type="region of interest" description="Disordered" evidence="18">
    <location>
        <begin position="103"/>
        <end position="143"/>
    </location>
</feature>
<dbReference type="FunFam" id="2.40.50.140:FF:000041">
    <property type="entry name" value="Replication protein A subunit"/>
    <property type="match status" value="1"/>
</dbReference>
<feature type="compositionally biased region" description="Polar residues" evidence="18">
    <location>
        <begin position="134"/>
        <end position="143"/>
    </location>
</feature>
<dbReference type="Gene3D" id="2.40.50.140">
    <property type="entry name" value="Nucleic acid-binding proteins"/>
    <property type="match status" value="2"/>
</dbReference>
<dbReference type="GO" id="GO:0005789">
    <property type="term" value="C:endoplasmic reticulum membrane"/>
    <property type="evidence" value="ECO:0007669"/>
    <property type="project" value="UniProtKB-SubCell"/>
</dbReference>
<dbReference type="Pfam" id="PF22248">
    <property type="entry name" value="ERMP1_C"/>
    <property type="match status" value="2"/>
</dbReference>
<dbReference type="CDD" id="cd04474">
    <property type="entry name" value="RPA1_DBD_A"/>
    <property type="match status" value="1"/>
</dbReference>
<evidence type="ECO:0000259" key="23">
    <source>
        <dbReference type="Pfam" id="PF22248"/>
    </source>
</evidence>
<dbReference type="GO" id="GO:0003677">
    <property type="term" value="F:DNA binding"/>
    <property type="evidence" value="ECO:0007669"/>
    <property type="project" value="UniProtKB-KW"/>
</dbReference>
<evidence type="ECO:0000259" key="24">
    <source>
        <dbReference type="Pfam" id="PF22249"/>
    </source>
</evidence>
<evidence type="ECO:0000256" key="4">
    <source>
        <dbReference type="ARBA" id="ARBA00010918"/>
    </source>
</evidence>
<evidence type="ECO:0000256" key="3">
    <source>
        <dbReference type="ARBA" id="ARBA00005690"/>
    </source>
</evidence>
<keyword evidence="12 19" id="KW-1133">Transmembrane helix</keyword>
<feature type="domain" description="Endoplasmic reticulum metallopeptidase 1-like C-terminal" evidence="23">
    <location>
        <begin position="1006"/>
        <end position="1127"/>
    </location>
</feature>
<proteinExistence type="inferred from homology"/>
<dbReference type="PANTHER" id="PTHR12147:SF22">
    <property type="entry name" value="ENDOPLASMIC RETICULUM METALLOPEPTIDASE 1"/>
    <property type="match status" value="1"/>
</dbReference>
<dbReference type="FunFam" id="3.40.630.10:FF:000008">
    <property type="entry name" value="Endoplasmic reticulum metallopeptidase 1"/>
    <property type="match status" value="1"/>
</dbReference>
<dbReference type="Pfam" id="PF08646">
    <property type="entry name" value="Rep_fac-A_C"/>
    <property type="match status" value="1"/>
</dbReference>
<protein>
    <recommendedName>
        <fullName evidence="17">FXNA-like protease</fullName>
    </recommendedName>
</protein>
<evidence type="ECO:0000256" key="16">
    <source>
        <dbReference type="ARBA" id="ARBA00023180"/>
    </source>
</evidence>
<dbReference type="InterPro" id="IPR048024">
    <property type="entry name" value="Fxna-like_M28_dom"/>
</dbReference>
<keyword evidence="16" id="KW-0325">Glycoprotein</keyword>
<feature type="domain" description="Replication factor A C-terminal" evidence="22">
    <location>
        <begin position="214"/>
        <end position="315"/>
    </location>
</feature>
<comment type="cofactor">
    <cofactor evidence="1">
        <name>Zn(2+)</name>
        <dbReference type="ChEBI" id="CHEBI:29105"/>
    </cofactor>
</comment>
<evidence type="ECO:0000256" key="11">
    <source>
        <dbReference type="ARBA" id="ARBA00022833"/>
    </source>
</evidence>
<keyword evidence="9" id="KW-0378">Hydrolase</keyword>
<dbReference type="InterPro" id="IPR053973">
    <property type="entry name" value="ERMP1-like_C"/>
</dbReference>
<comment type="caution">
    <text evidence="25">The sequence shown here is derived from an EMBL/GenBank/DDBJ whole genome shotgun (WGS) entry which is preliminary data.</text>
</comment>
<keyword evidence="10" id="KW-0256">Endoplasmic reticulum</keyword>
<keyword evidence="14" id="KW-0238">DNA-binding</keyword>
<evidence type="ECO:0000256" key="9">
    <source>
        <dbReference type="ARBA" id="ARBA00022801"/>
    </source>
</evidence>
<evidence type="ECO:0000256" key="12">
    <source>
        <dbReference type="ARBA" id="ARBA00022989"/>
    </source>
</evidence>
<evidence type="ECO:0000256" key="7">
    <source>
        <dbReference type="ARBA" id="ARBA00022723"/>
    </source>
</evidence>
<evidence type="ECO:0000313" key="26">
    <source>
        <dbReference type="Proteomes" id="UP000310200"/>
    </source>
</evidence>
<evidence type="ECO:0000256" key="15">
    <source>
        <dbReference type="ARBA" id="ARBA00023136"/>
    </source>
</evidence>